<dbReference type="Pfam" id="PF13855">
    <property type="entry name" value="LRR_8"/>
    <property type="match status" value="1"/>
</dbReference>
<keyword evidence="5" id="KW-0677">Repeat</keyword>
<dbReference type="GO" id="GO:0007165">
    <property type="term" value="P:signal transduction"/>
    <property type="evidence" value="ECO:0007669"/>
    <property type="project" value="TreeGrafter"/>
</dbReference>
<evidence type="ECO:0000256" key="1">
    <source>
        <dbReference type="ARBA" id="ARBA00004167"/>
    </source>
</evidence>
<feature type="region of interest" description="Disordered" evidence="9">
    <location>
        <begin position="183"/>
        <end position="204"/>
    </location>
</feature>
<dbReference type="HOGENOM" id="CLU_597623_0_0_1"/>
<organism evidence="10 11">
    <name type="scientific">Strigamia maritima</name>
    <name type="common">European centipede</name>
    <name type="synonym">Geophilus maritimus</name>
    <dbReference type="NCBI Taxonomy" id="126957"/>
    <lineage>
        <taxon>Eukaryota</taxon>
        <taxon>Metazoa</taxon>
        <taxon>Ecdysozoa</taxon>
        <taxon>Arthropoda</taxon>
        <taxon>Myriapoda</taxon>
        <taxon>Chilopoda</taxon>
        <taxon>Pleurostigmophora</taxon>
        <taxon>Geophilomorpha</taxon>
        <taxon>Linotaeniidae</taxon>
        <taxon>Strigamia</taxon>
    </lineage>
</organism>
<dbReference type="Gene3D" id="3.80.10.10">
    <property type="entry name" value="Ribonuclease Inhibitor"/>
    <property type="match status" value="2"/>
</dbReference>
<keyword evidence="3" id="KW-0812">Transmembrane</keyword>
<accession>T1INX3</accession>
<dbReference type="GO" id="GO:0038023">
    <property type="term" value="F:signaling receptor activity"/>
    <property type="evidence" value="ECO:0007669"/>
    <property type="project" value="TreeGrafter"/>
</dbReference>
<evidence type="ECO:0000256" key="8">
    <source>
        <dbReference type="ARBA" id="ARBA00023180"/>
    </source>
</evidence>
<feature type="compositionally biased region" description="Low complexity" evidence="9">
    <location>
        <begin position="115"/>
        <end position="126"/>
    </location>
</feature>
<protein>
    <submittedName>
        <fullName evidence="10">Uncharacterized protein</fullName>
    </submittedName>
</protein>
<dbReference type="Proteomes" id="UP000014500">
    <property type="component" value="Unassembled WGS sequence"/>
</dbReference>
<evidence type="ECO:0000313" key="11">
    <source>
        <dbReference type="Proteomes" id="UP000014500"/>
    </source>
</evidence>
<dbReference type="AlphaFoldDB" id="T1INX3"/>
<keyword evidence="11" id="KW-1185">Reference proteome</keyword>
<feature type="compositionally biased region" description="Basic residues" evidence="9">
    <location>
        <begin position="140"/>
        <end position="153"/>
    </location>
</feature>
<evidence type="ECO:0000256" key="6">
    <source>
        <dbReference type="ARBA" id="ARBA00022989"/>
    </source>
</evidence>
<evidence type="ECO:0000256" key="3">
    <source>
        <dbReference type="ARBA" id="ARBA00022692"/>
    </source>
</evidence>
<comment type="subcellular location">
    <subcellularLocation>
        <location evidence="1">Membrane</location>
        <topology evidence="1">Single-pass membrane protein</topology>
    </subcellularLocation>
</comment>
<dbReference type="PANTHER" id="PTHR24365:SF541">
    <property type="entry name" value="PROTEIN TOLL-RELATED"/>
    <property type="match status" value="1"/>
</dbReference>
<dbReference type="SUPFAM" id="SSF52058">
    <property type="entry name" value="L domain-like"/>
    <property type="match status" value="1"/>
</dbReference>
<dbReference type="PROSITE" id="PS51450">
    <property type="entry name" value="LRR"/>
    <property type="match status" value="1"/>
</dbReference>
<evidence type="ECO:0000256" key="5">
    <source>
        <dbReference type="ARBA" id="ARBA00022737"/>
    </source>
</evidence>
<dbReference type="InterPro" id="IPR003591">
    <property type="entry name" value="Leu-rich_rpt_typical-subtyp"/>
</dbReference>
<name>T1INX3_STRMM</name>
<keyword evidence="4" id="KW-0732">Signal</keyword>
<dbReference type="InterPro" id="IPR001611">
    <property type="entry name" value="Leu-rich_rpt"/>
</dbReference>
<evidence type="ECO:0000256" key="4">
    <source>
        <dbReference type="ARBA" id="ARBA00022729"/>
    </source>
</evidence>
<dbReference type="EnsemblMetazoa" id="SMAR002711-RA">
    <property type="protein sequence ID" value="SMAR002711-PA"/>
    <property type="gene ID" value="SMAR002711"/>
</dbReference>
<dbReference type="GO" id="GO:0005886">
    <property type="term" value="C:plasma membrane"/>
    <property type="evidence" value="ECO:0007669"/>
    <property type="project" value="TreeGrafter"/>
</dbReference>
<proteinExistence type="predicted"/>
<evidence type="ECO:0000256" key="7">
    <source>
        <dbReference type="ARBA" id="ARBA00023136"/>
    </source>
</evidence>
<keyword evidence="7" id="KW-0472">Membrane</keyword>
<keyword evidence="2" id="KW-0433">Leucine-rich repeat</keyword>
<dbReference type="SMART" id="SM00369">
    <property type="entry name" value="LRR_TYP"/>
    <property type="match status" value="4"/>
</dbReference>
<evidence type="ECO:0000256" key="2">
    <source>
        <dbReference type="ARBA" id="ARBA00022614"/>
    </source>
</evidence>
<sequence>MGPKALEGLTILSNFMMVKIQPDTDRIPTPLFDEKLLATPLLQSFDMNNFGMISLPNRLFCFSLMISDLNLDYNKIQHLNSIGCGENNTCSCSKTPAFSPAVTPAVRRRSVFHFRQQTTGPTRQQTAIKLPAPPANKPPSNRRPHPPTNRRPHLPTNRHQIAGTILQRQQTAGPTRQQIAGDITADSHRNAPGHGNFSRSTRSKRGLYRHFPAMHAMSGGKDRQTAGVFRQCAAACNEWWESGGKDRQTAGVFRQYAAACNEWRESGGKDRQTAGVFRHYTAMMAIVAVNAGGRTASAADHHLSATWLNDNQLFFNESSKDIFRGLDVLFWLDLRFNQIEYLPFGIFNDLISLQVLYIRNNRIENQLDGIPNLQSSKSLSSIYFEYNNITNIAAESFAGLNELTHLNLGGNNIKLLRNTTFKHVPNIVIMSLDSNQIKGTFDVFNNLINLTISGNNIT</sequence>
<keyword evidence="6" id="KW-1133">Transmembrane helix</keyword>
<dbReference type="EMBL" id="JH431225">
    <property type="status" value="NOT_ANNOTATED_CDS"/>
    <property type="molecule type" value="Genomic_DNA"/>
</dbReference>
<dbReference type="PANTHER" id="PTHR24365">
    <property type="entry name" value="TOLL-LIKE RECEPTOR"/>
    <property type="match status" value="1"/>
</dbReference>
<dbReference type="eggNOG" id="KOG0619">
    <property type="taxonomic scope" value="Eukaryota"/>
</dbReference>
<keyword evidence="8" id="KW-0325">Glycoprotein</keyword>
<feature type="region of interest" description="Disordered" evidence="9">
    <location>
        <begin position="114"/>
        <end position="156"/>
    </location>
</feature>
<dbReference type="InterPro" id="IPR032675">
    <property type="entry name" value="LRR_dom_sf"/>
</dbReference>
<dbReference type="PhylomeDB" id="T1INX3"/>
<reference evidence="10" key="2">
    <citation type="submission" date="2015-02" db="UniProtKB">
        <authorList>
            <consortium name="EnsemblMetazoa"/>
        </authorList>
    </citation>
    <scope>IDENTIFICATION</scope>
</reference>
<reference evidence="11" key="1">
    <citation type="submission" date="2011-05" db="EMBL/GenBank/DDBJ databases">
        <authorList>
            <person name="Richards S.R."/>
            <person name="Qu J."/>
            <person name="Jiang H."/>
            <person name="Jhangiani S.N."/>
            <person name="Agravi P."/>
            <person name="Goodspeed R."/>
            <person name="Gross S."/>
            <person name="Mandapat C."/>
            <person name="Jackson L."/>
            <person name="Mathew T."/>
            <person name="Pu L."/>
            <person name="Thornton R."/>
            <person name="Saada N."/>
            <person name="Wilczek-Boney K.B."/>
            <person name="Lee S."/>
            <person name="Kovar C."/>
            <person name="Wu Y."/>
            <person name="Scherer S.E."/>
            <person name="Worley K.C."/>
            <person name="Muzny D.M."/>
            <person name="Gibbs R."/>
        </authorList>
    </citation>
    <scope>NUCLEOTIDE SEQUENCE</scope>
    <source>
        <strain evidence="11">Brora</strain>
    </source>
</reference>
<evidence type="ECO:0000313" key="10">
    <source>
        <dbReference type="EnsemblMetazoa" id="SMAR002711-PA"/>
    </source>
</evidence>
<evidence type="ECO:0000256" key="9">
    <source>
        <dbReference type="SAM" id="MobiDB-lite"/>
    </source>
</evidence>